<evidence type="ECO:0000256" key="2">
    <source>
        <dbReference type="ARBA" id="ARBA00023033"/>
    </source>
</evidence>
<dbReference type="EMBL" id="BGPR01127793">
    <property type="protein sequence ID" value="GBN38044.1"/>
    <property type="molecule type" value="Genomic_DNA"/>
</dbReference>
<dbReference type="InterPro" id="IPR036396">
    <property type="entry name" value="Cyt_P450_sf"/>
</dbReference>
<evidence type="ECO:0000313" key="4">
    <source>
        <dbReference type="Proteomes" id="UP000499080"/>
    </source>
</evidence>
<gene>
    <name evidence="3" type="ORF">AVEN_41544_1</name>
</gene>
<feature type="non-terminal residue" evidence="3">
    <location>
        <position position="78"/>
    </location>
</feature>
<dbReference type="Proteomes" id="UP000499080">
    <property type="component" value="Unassembled WGS sequence"/>
</dbReference>
<name>A0A4Y2NGZ4_ARAVE</name>
<reference evidence="3 4" key="1">
    <citation type="journal article" date="2019" name="Sci. Rep.">
        <title>Orb-weaving spider Araneus ventricosus genome elucidates the spidroin gene catalogue.</title>
        <authorList>
            <person name="Kono N."/>
            <person name="Nakamura H."/>
            <person name="Ohtoshi R."/>
            <person name="Moran D.A.P."/>
            <person name="Shinohara A."/>
            <person name="Yoshida Y."/>
            <person name="Fujiwara M."/>
            <person name="Mori M."/>
            <person name="Tomita M."/>
            <person name="Arakawa K."/>
        </authorList>
    </citation>
    <scope>NUCLEOTIDE SEQUENCE [LARGE SCALE GENOMIC DNA]</scope>
</reference>
<dbReference type="GO" id="GO:0020037">
    <property type="term" value="F:heme binding"/>
    <property type="evidence" value="ECO:0007669"/>
    <property type="project" value="InterPro"/>
</dbReference>
<dbReference type="SUPFAM" id="SSF48264">
    <property type="entry name" value="Cytochrome P450"/>
    <property type="match status" value="1"/>
</dbReference>
<accession>A0A4Y2NGZ4</accession>
<sequence>MCFLVAGIMNTNGEVWKEQRKYCMNTSQELGLGRGHWEDLIMDEISNFIGKIGEHKEKAVDINKHLTSSLISNIITLL</sequence>
<dbReference type="AlphaFoldDB" id="A0A4Y2NGZ4"/>
<comment type="caution">
    <text evidence="3">The sequence shown here is derived from an EMBL/GenBank/DDBJ whole genome shotgun (WGS) entry which is preliminary data.</text>
</comment>
<protein>
    <submittedName>
        <fullName evidence="3">Uncharacterized protein</fullName>
    </submittedName>
</protein>
<keyword evidence="2" id="KW-0560">Oxidoreductase</keyword>
<dbReference type="GO" id="GO:0005506">
    <property type="term" value="F:iron ion binding"/>
    <property type="evidence" value="ECO:0007669"/>
    <property type="project" value="InterPro"/>
</dbReference>
<keyword evidence="4" id="KW-1185">Reference proteome</keyword>
<dbReference type="GO" id="GO:0004497">
    <property type="term" value="F:monooxygenase activity"/>
    <property type="evidence" value="ECO:0007669"/>
    <property type="project" value="UniProtKB-KW"/>
</dbReference>
<dbReference type="Gene3D" id="1.10.630.10">
    <property type="entry name" value="Cytochrome P450"/>
    <property type="match status" value="1"/>
</dbReference>
<dbReference type="OrthoDB" id="1055148at2759"/>
<dbReference type="Pfam" id="PF00067">
    <property type="entry name" value="p450"/>
    <property type="match status" value="1"/>
</dbReference>
<proteinExistence type="inferred from homology"/>
<evidence type="ECO:0000256" key="1">
    <source>
        <dbReference type="ARBA" id="ARBA00010617"/>
    </source>
</evidence>
<comment type="similarity">
    <text evidence="1">Belongs to the cytochrome P450 family.</text>
</comment>
<dbReference type="GO" id="GO:0016705">
    <property type="term" value="F:oxidoreductase activity, acting on paired donors, with incorporation or reduction of molecular oxygen"/>
    <property type="evidence" value="ECO:0007669"/>
    <property type="project" value="InterPro"/>
</dbReference>
<dbReference type="InterPro" id="IPR001128">
    <property type="entry name" value="Cyt_P450"/>
</dbReference>
<keyword evidence="2" id="KW-0503">Monooxygenase</keyword>
<organism evidence="3 4">
    <name type="scientific">Araneus ventricosus</name>
    <name type="common">Orbweaver spider</name>
    <name type="synonym">Epeira ventricosa</name>
    <dbReference type="NCBI Taxonomy" id="182803"/>
    <lineage>
        <taxon>Eukaryota</taxon>
        <taxon>Metazoa</taxon>
        <taxon>Ecdysozoa</taxon>
        <taxon>Arthropoda</taxon>
        <taxon>Chelicerata</taxon>
        <taxon>Arachnida</taxon>
        <taxon>Araneae</taxon>
        <taxon>Araneomorphae</taxon>
        <taxon>Entelegynae</taxon>
        <taxon>Araneoidea</taxon>
        <taxon>Araneidae</taxon>
        <taxon>Araneus</taxon>
    </lineage>
</organism>
<evidence type="ECO:0000313" key="3">
    <source>
        <dbReference type="EMBL" id="GBN38044.1"/>
    </source>
</evidence>